<name>A0A504JDM2_9FLAO</name>
<dbReference type="RefSeq" id="WP_140589452.1">
    <property type="nucleotide sequence ID" value="NZ_VFWZ01000001.1"/>
</dbReference>
<feature type="domain" description="Glycosyltransferase subfamily 4-like N-terminal" evidence="2">
    <location>
        <begin position="14"/>
        <end position="187"/>
    </location>
</feature>
<dbReference type="GO" id="GO:0016757">
    <property type="term" value="F:glycosyltransferase activity"/>
    <property type="evidence" value="ECO:0007669"/>
    <property type="project" value="InterPro"/>
</dbReference>
<dbReference type="OrthoDB" id="791981at2"/>
<evidence type="ECO:0000259" key="2">
    <source>
        <dbReference type="Pfam" id="PF13439"/>
    </source>
</evidence>
<proteinExistence type="predicted"/>
<organism evidence="3 4">
    <name type="scientific">Aquimarina algicola</name>
    <dbReference type="NCBI Taxonomy" id="2589995"/>
    <lineage>
        <taxon>Bacteria</taxon>
        <taxon>Pseudomonadati</taxon>
        <taxon>Bacteroidota</taxon>
        <taxon>Flavobacteriia</taxon>
        <taxon>Flavobacteriales</taxon>
        <taxon>Flavobacteriaceae</taxon>
        <taxon>Aquimarina</taxon>
    </lineage>
</organism>
<dbReference type="CDD" id="cd03811">
    <property type="entry name" value="GT4_GT28_WabH-like"/>
    <property type="match status" value="1"/>
</dbReference>
<accession>A0A504JDM2</accession>
<dbReference type="Gene3D" id="3.40.50.2000">
    <property type="entry name" value="Glycogen Phosphorylase B"/>
    <property type="match status" value="2"/>
</dbReference>
<dbReference type="Pfam" id="PF13439">
    <property type="entry name" value="Glyco_transf_4"/>
    <property type="match status" value="1"/>
</dbReference>
<dbReference type="Proteomes" id="UP000315540">
    <property type="component" value="Unassembled WGS sequence"/>
</dbReference>
<evidence type="ECO:0000313" key="3">
    <source>
        <dbReference type="EMBL" id="TPN89146.1"/>
    </source>
</evidence>
<dbReference type="EMBL" id="VFWZ01000001">
    <property type="protein sequence ID" value="TPN89146.1"/>
    <property type="molecule type" value="Genomic_DNA"/>
</dbReference>
<protein>
    <submittedName>
        <fullName evidence="3">Glycosyltransferase</fullName>
    </submittedName>
</protein>
<keyword evidence="4" id="KW-1185">Reference proteome</keyword>
<dbReference type="InterPro" id="IPR028098">
    <property type="entry name" value="Glyco_trans_4-like_N"/>
</dbReference>
<dbReference type="SUPFAM" id="SSF53756">
    <property type="entry name" value="UDP-Glycosyltransferase/glycogen phosphorylase"/>
    <property type="match status" value="1"/>
</dbReference>
<dbReference type="PANTHER" id="PTHR12526">
    <property type="entry name" value="GLYCOSYLTRANSFERASE"/>
    <property type="match status" value="1"/>
</dbReference>
<gene>
    <name evidence="3" type="ORF">FHK87_02675</name>
</gene>
<dbReference type="PANTHER" id="PTHR12526:SF630">
    <property type="entry name" value="GLYCOSYLTRANSFERASE"/>
    <property type="match status" value="1"/>
</dbReference>
<keyword evidence="3" id="KW-0808">Transferase</keyword>
<comment type="caution">
    <text evidence="3">The sequence shown here is derived from an EMBL/GenBank/DDBJ whole genome shotgun (WGS) entry which is preliminary data.</text>
</comment>
<evidence type="ECO:0000259" key="1">
    <source>
        <dbReference type="Pfam" id="PF00534"/>
    </source>
</evidence>
<sequence>MKKVLFFIESLSGGGAEKVLTDLVSNLDATKYEITVCSLVDVGVYNDYLNSICTYKSILPNRDTLNALQKRVYGIRYNLIRKMPAKWLYSRFFKEKYDVEIAYIEGFATKIIGNSTNPNSKKIAWVHIDLYANHWTKTEYKNLQEEKEVYQNYDHIVSVAKSVQDAFSKRFGITNKLSVKYNPIDREDILSKAEKPLDNILPKKGIRLVTVGRLEDQKGYDRLLEIVKKLKSDGFVFELWIVGRGSQQSDLENYISDNDLHDVVTLQGFQKNPYQFVSASDAFVCSSRSEGFSTVVTEALILGKPVVATDCSGMTELLGDNEYGLITENDTESLYIGLKKFLSDASLRVHYTEKSKERSVDFDINAIVKSIEELL</sequence>
<reference evidence="3 4" key="1">
    <citation type="submission" date="2019-06" db="EMBL/GenBank/DDBJ databases">
        <authorList>
            <person name="Meng X."/>
        </authorList>
    </citation>
    <scope>NUCLEOTIDE SEQUENCE [LARGE SCALE GENOMIC DNA]</scope>
    <source>
        <strain evidence="3 4">M625</strain>
    </source>
</reference>
<dbReference type="InterPro" id="IPR001296">
    <property type="entry name" value="Glyco_trans_1"/>
</dbReference>
<feature type="domain" description="Glycosyl transferase family 1" evidence="1">
    <location>
        <begin position="199"/>
        <end position="358"/>
    </location>
</feature>
<dbReference type="Pfam" id="PF00534">
    <property type="entry name" value="Glycos_transf_1"/>
    <property type="match status" value="1"/>
</dbReference>
<dbReference type="AlphaFoldDB" id="A0A504JDM2"/>
<evidence type="ECO:0000313" key="4">
    <source>
        <dbReference type="Proteomes" id="UP000315540"/>
    </source>
</evidence>